<evidence type="ECO:0000313" key="8">
    <source>
        <dbReference type="Proteomes" id="UP000253208"/>
    </source>
</evidence>
<evidence type="ECO:0008006" key="9">
    <source>
        <dbReference type="Google" id="ProtNLM"/>
    </source>
</evidence>
<name>A0A367FT93_9FIRM</name>
<dbReference type="Proteomes" id="UP000253208">
    <property type="component" value="Unassembled WGS sequence"/>
</dbReference>
<dbReference type="PANTHER" id="PTHR34857:SF2">
    <property type="entry name" value="SLL0384 PROTEIN"/>
    <property type="match status" value="1"/>
</dbReference>
<dbReference type="Pfam" id="PF02361">
    <property type="entry name" value="CbiQ"/>
    <property type="match status" value="1"/>
</dbReference>
<keyword evidence="2" id="KW-1003">Cell membrane</keyword>
<keyword evidence="5 6" id="KW-0472">Membrane</keyword>
<evidence type="ECO:0000256" key="4">
    <source>
        <dbReference type="ARBA" id="ARBA00022989"/>
    </source>
</evidence>
<evidence type="ECO:0000256" key="3">
    <source>
        <dbReference type="ARBA" id="ARBA00022692"/>
    </source>
</evidence>
<dbReference type="PANTHER" id="PTHR34857">
    <property type="entry name" value="SLL0384 PROTEIN"/>
    <property type="match status" value="1"/>
</dbReference>
<keyword evidence="3 6" id="KW-0812">Transmembrane</keyword>
<comment type="caution">
    <text evidence="7">The sequence shown here is derived from an EMBL/GenBank/DDBJ whole genome shotgun (WGS) entry which is preliminary data.</text>
</comment>
<dbReference type="CDD" id="cd16914">
    <property type="entry name" value="EcfT"/>
    <property type="match status" value="1"/>
</dbReference>
<evidence type="ECO:0000256" key="5">
    <source>
        <dbReference type="ARBA" id="ARBA00023136"/>
    </source>
</evidence>
<dbReference type="GO" id="GO:0005886">
    <property type="term" value="C:plasma membrane"/>
    <property type="evidence" value="ECO:0007669"/>
    <property type="project" value="UniProtKB-ARBA"/>
</dbReference>
<comment type="subcellular location">
    <subcellularLocation>
        <location evidence="1">Membrane</location>
        <topology evidence="1">Multi-pass membrane protein</topology>
    </subcellularLocation>
</comment>
<feature type="transmembrane region" description="Helical" evidence="6">
    <location>
        <begin position="76"/>
        <end position="99"/>
    </location>
</feature>
<evidence type="ECO:0000256" key="2">
    <source>
        <dbReference type="ARBA" id="ARBA00022475"/>
    </source>
</evidence>
<dbReference type="EMBL" id="PSQG01000039">
    <property type="protein sequence ID" value="RCH41670.1"/>
    <property type="molecule type" value="Genomic_DNA"/>
</dbReference>
<feature type="transmembrane region" description="Helical" evidence="6">
    <location>
        <begin position="210"/>
        <end position="228"/>
    </location>
</feature>
<gene>
    <name evidence="7" type="ORF">C4886_17170</name>
</gene>
<evidence type="ECO:0000256" key="1">
    <source>
        <dbReference type="ARBA" id="ARBA00004141"/>
    </source>
</evidence>
<reference evidence="7 8" key="1">
    <citation type="submission" date="2018-02" db="EMBL/GenBank/DDBJ databases">
        <title>Complete genome sequencing of Faecalibacterium prausnitzii strains isolated from the human gut.</title>
        <authorList>
            <person name="Fitzgerald B.C."/>
            <person name="Shkoporov A.N."/>
            <person name="Ross P.R."/>
            <person name="Hill C."/>
        </authorList>
    </citation>
    <scope>NUCLEOTIDE SEQUENCE [LARGE SCALE GENOMIC DNA]</scope>
    <source>
        <strain evidence="7 8">APC942/31-1</strain>
    </source>
</reference>
<evidence type="ECO:0000313" key="7">
    <source>
        <dbReference type="EMBL" id="RCH41670.1"/>
    </source>
</evidence>
<accession>A0A367FT93</accession>
<dbReference type="AlphaFoldDB" id="A0A367FT93"/>
<sequence length="234" mass="26659">MLEMDTRIKLLLFLLINFMVFGLKDFILGTICFALICILSCFMGQKKIVLKYIVFYVAIVIIQEVCAYTPQAIETILSIFTLFIRVMIPVILFASTFIATTKVSELIAAMYSLRFPRSITITFAMVLRFFPTFSEEIHRIYDAMKLRGIALSWKNVFTRPLLLLEAMVVPIVMRSASIADELSASAVTRGIDNPDQRTSFVQLKVTPKDIIVLVSFVIAFVALFYAKYQIYGRI</sequence>
<dbReference type="InterPro" id="IPR051611">
    <property type="entry name" value="ECF_transporter_component"/>
</dbReference>
<evidence type="ECO:0000256" key="6">
    <source>
        <dbReference type="SAM" id="Phobius"/>
    </source>
</evidence>
<feature type="transmembrane region" description="Helical" evidence="6">
    <location>
        <begin position="49"/>
        <end position="70"/>
    </location>
</feature>
<organism evidence="7 8">
    <name type="scientific">Blautia obeum</name>
    <dbReference type="NCBI Taxonomy" id="40520"/>
    <lineage>
        <taxon>Bacteria</taxon>
        <taxon>Bacillati</taxon>
        <taxon>Bacillota</taxon>
        <taxon>Clostridia</taxon>
        <taxon>Lachnospirales</taxon>
        <taxon>Lachnospiraceae</taxon>
        <taxon>Blautia</taxon>
    </lineage>
</organism>
<dbReference type="InterPro" id="IPR003339">
    <property type="entry name" value="ABC/ECF_trnsptr_transmembrane"/>
</dbReference>
<proteinExistence type="predicted"/>
<protein>
    <recommendedName>
        <fullName evidence="9">Energy-coupling factor transporter transmembrane protein EcfT</fullName>
    </recommendedName>
</protein>
<feature type="transmembrane region" description="Helical" evidence="6">
    <location>
        <begin position="12"/>
        <end position="42"/>
    </location>
</feature>
<keyword evidence="4 6" id="KW-1133">Transmembrane helix</keyword>